<evidence type="ECO:0000259" key="1">
    <source>
        <dbReference type="Pfam" id="PF13966"/>
    </source>
</evidence>
<proteinExistence type="predicted"/>
<sequence>MLFNDRYLKGWLPFNVRISGDSVIWNSLAIAMHTLRDGFTLKIGDGNSSFWYDSWFFKEILSSIVPFVDIHDTSLKINEVWNNGEWNLQHLYTNLPQYVVDAIKSLQPCIVSDLPDIWTWHNASSGVYSTKDAYIWLLDPMHINNLTGWKWIWKLCIPANIQFFLWQLVHESIPTREILH</sequence>
<dbReference type="Pfam" id="PF13966">
    <property type="entry name" value="zf-RVT"/>
    <property type="match status" value="1"/>
</dbReference>
<name>A0A2K3JTD9_TRIPR</name>
<organism evidence="2 3">
    <name type="scientific">Trifolium pratense</name>
    <name type="common">Red clover</name>
    <dbReference type="NCBI Taxonomy" id="57577"/>
    <lineage>
        <taxon>Eukaryota</taxon>
        <taxon>Viridiplantae</taxon>
        <taxon>Streptophyta</taxon>
        <taxon>Embryophyta</taxon>
        <taxon>Tracheophyta</taxon>
        <taxon>Spermatophyta</taxon>
        <taxon>Magnoliopsida</taxon>
        <taxon>eudicotyledons</taxon>
        <taxon>Gunneridae</taxon>
        <taxon>Pentapetalae</taxon>
        <taxon>rosids</taxon>
        <taxon>fabids</taxon>
        <taxon>Fabales</taxon>
        <taxon>Fabaceae</taxon>
        <taxon>Papilionoideae</taxon>
        <taxon>50 kb inversion clade</taxon>
        <taxon>NPAAA clade</taxon>
        <taxon>Hologalegina</taxon>
        <taxon>IRL clade</taxon>
        <taxon>Trifolieae</taxon>
        <taxon>Trifolium</taxon>
    </lineage>
</organism>
<feature type="domain" description="Reverse transcriptase zinc-binding" evidence="1">
    <location>
        <begin position="128"/>
        <end position="180"/>
    </location>
</feature>
<evidence type="ECO:0000313" key="3">
    <source>
        <dbReference type="Proteomes" id="UP000236291"/>
    </source>
</evidence>
<dbReference type="ExpressionAtlas" id="A0A2K3JTD9">
    <property type="expression patterns" value="baseline"/>
</dbReference>
<protein>
    <recommendedName>
        <fullName evidence="1">Reverse transcriptase zinc-binding domain-containing protein</fullName>
    </recommendedName>
</protein>
<dbReference type="Proteomes" id="UP000236291">
    <property type="component" value="Unassembled WGS sequence"/>
</dbReference>
<dbReference type="PANTHER" id="PTHR36617:SF16">
    <property type="entry name" value="OS04G0516500 PROTEIN"/>
    <property type="match status" value="1"/>
</dbReference>
<reference evidence="2 3" key="1">
    <citation type="journal article" date="2014" name="Am. J. Bot.">
        <title>Genome assembly and annotation for red clover (Trifolium pratense; Fabaceae).</title>
        <authorList>
            <person name="Istvanek J."/>
            <person name="Jaros M."/>
            <person name="Krenek A."/>
            <person name="Repkova J."/>
        </authorList>
    </citation>
    <scope>NUCLEOTIDE SEQUENCE [LARGE SCALE GENOMIC DNA]</scope>
    <source>
        <strain evidence="3">cv. Tatra</strain>
        <tissue evidence="2">Young leaves</tissue>
    </source>
</reference>
<dbReference type="AlphaFoldDB" id="A0A2K3JTD9"/>
<dbReference type="EMBL" id="ASHM01122852">
    <property type="protein sequence ID" value="PNX57276.1"/>
    <property type="molecule type" value="Genomic_DNA"/>
</dbReference>
<accession>A0A2K3JTD9</accession>
<feature type="non-terminal residue" evidence="2">
    <location>
        <position position="180"/>
    </location>
</feature>
<evidence type="ECO:0000313" key="2">
    <source>
        <dbReference type="EMBL" id="PNX57276.1"/>
    </source>
</evidence>
<comment type="caution">
    <text evidence="2">The sequence shown here is derived from an EMBL/GenBank/DDBJ whole genome shotgun (WGS) entry which is preliminary data.</text>
</comment>
<reference evidence="2 3" key="2">
    <citation type="journal article" date="2017" name="Front. Plant Sci.">
        <title>Gene Classification and Mining of Molecular Markers Useful in Red Clover (Trifolium pratense) Breeding.</title>
        <authorList>
            <person name="Istvanek J."/>
            <person name="Dluhosova J."/>
            <person name="Dluhos P."/>
            <person name="Patkova L."/>
            <person name="Nedelnik J."/>
            <person name="Repkova J."/>
        </authorList>
    </citation>
    <scope>NUCLEOTIDE SEQUENCE [LARGE SCALE GENOMIC DNA]</scope>
    <source>
        <strain evidence="3">cv. Tatra</strain>
        <tissue evidence="2">Young leaves</tissue>
    </source>
</reference>
<dbReference type="InterPro" id="IPR026960">
    <property type="entry name" value="RVT-Znf"/>
</dbReference>
<dbReference type="PANTHER" id="PTHR36617">
    <property type="entry name" value="PROTEIN, PUTATIVE-RELATED"/>
    <property type="match status" value="1"/>
</dbReference>
<gene>
    <name evidence="2" type="ORF">L195_g058611</name>
</gene>